<keyword evidence="2" id="KW-1185">Reference proteome</keyword>
<evidence type="ECO:0000313" key="2">
    <source>
        <dbReference type="Proteomes" id="UP000271554"/>
    </source>
</evidence>
<dbReference type="KEGG" id="shun:DWB77_03220"/>
<evidence type="ECO:0000313" key="1">
    <source>
        <dbReference type="EMBL" id="AYG81082.1"/>
    </source>
</evidence>
<dbReference type="EMBL" id="CP032698">
    <property type="protein sequence ID" value="AYG81082.1"/>
    <property type="molecule type" value="Genomic_DNA"/>
</dbReference>
<accession>A0A387HJS4</accession>
<gene>
    <name evidence="1" type="ORF">DWB77_03220</name>
</gene>
<dbReference type="OrthoDB" id="4295177at2"/>
<organism evidence="1 2">
    <name type="scientific">Streptomyces hundungensis</name>
    <dbReference type="NCBI Taxonomy" id="1077946"/>
    <lineage>
        <taxon>Bacteria</taxon>
        <taxon>Bacillati</taxon>
        <taxon>Actinomycetota</taxon>
        <taxon>Actinomycetes</taxon>
        <taxon>Kitasatosporales</taxon>
        <taxon>Streptomycetaceae</taxon>
        <taxon>Streptomyces</taxon>
    </lineage>
</organism>
<dbReference type="AlphaFoldDB" id="A0A387HJS4"/>
<sequence length="94" mass="9878">MASDKVQIYSVEKLSGNSAVCIVRCVGGVVRVGQALTVEVESHTADSARDVTLTALVRYGRNVDFFDPPHAAKVHLSGPGAPMLEPGMIITGRG</sequence>
<reference evidence="1 2" key="1">
    <citation type="submission" date="2018-10" db="EMBL/GenBank/DDBJ databases">
        <title>Relationship between Morphology and Antimicrobial Activity in Streptomyces.</title>
        <authorList>
            <person name="Kang H.J."/>
            <person name="Kim S.B."/>
        </authorList>
    </citation>
    <scope>NUCLEOTIDE SEQUENCE [LARGE SCALE GENOMIC DNA]</scope>
    <source>
        <strain evidence="1 2">BH38</strain>
    </source>
</reference>
<protein>
    <submittedName>
        <fullName evidence="1">Uncharacterized protein</fullName>
    </submittedName>
</protein>
<proteinExistence type="predicted"/>
<dbReference type="Proteomes" id="UP000271554">
    <property type="component" value="Chromosome"/>
</dbReference>
<dbReference type="RefSeq" id="WP_120721903.1">
    <property type="nucleotide sequence ID" value="NZ_CP032698.1"/>
</dbReference>
<name>A0A387HJS4_9ACTN</name>